<sequence>MTGAHEDEDLPKNIAPFHVVRTQRGTKNNLQRRITQLCIIDDEPQVPENQETLDKISIEIRRSSLSLSPVYMKKIAPNPGPIIKIHSEKMHGWNYWKGYLFACPLGLITW</sequence>
<dbReference type="InParanoid" id="A0A804U8W0"/>
<reference evidence="1" key="3">
    <citation type="submission" date="2021-05" db="UniProtKB">
        <authorList>
            <consortium name="EnsemblPlants"/>
        </authorList>
    </citation>
    <scope>IDENTIFICATION</scope>
    <source>
        <strain evidence="1">cv. B73</strain>
    </source>
</reference>
<evidence type="ECO:0000313" key="1">
    <source>
        <dbReference type="EnsemblPlants" id="Zm00001eb250250_P001"/>
    </source>
</evidence>
<dbReference type="Gramene" id="Zm00001eb250250_T001">
    <property type="protein sequence ID" value="Zm00001eb250250_P001"/>
    <property type="gene ID" value="Zm00001eb250250"/>
</dbReference>
<organism evidence="1 2">
    <name type="scientific">Zea mays</name>
    <name type="common">Maize</name>
    <dbReference type="NCBI Taxonomy" id="4577"/>
    <lineage>
        <taxon>Eukaryota</taxon>
        <taxon>Viridiplantae</taxon>
        <taxon>Streptophyta</taxon>
        <taxon>Embryophyta</taxon>
        <taxon>Tracheophyta</taxon>
        <taxon>Spermatophyta</taxon>
        <taxon>Magnoliopsida</taxon>
        <taxon>Liliopsida</taxon>
        <taxon>Poales</taxon>
        <taxon>Poaceae</taxon>
        <taxon>PACMAD clade</taxon>
        <taxon>Panicoideae</taxon>
        <taxon>Andropogonodae</taxon>
        <taxon>Andropogoneae</taxon>
        <taxon>Tripsacinae</taxon>
        <taxon>Zea</taxon>
    </lineage>
</organism>
<dbReference type="AlphaFoldDB" id="A0A804U8W0"/>
<reference evidence="2" key="1">
    <citation type="journal article" date="2009" name="Science">
        <title>The B73 maize genome: complexity, diversity, and dynamics.</title>
        <authorList>
            <person name="Schnable P.S."/>
            <person name="Ware D."/>
            <person name="Fulton R.S."/>
            <person name="Stein J.C."/>
            <person name="Wei F."/>
            <person name="Pasternak S."/>
            <person name="Liang C."/>
            <person name="Zhang J."/>
            <person name="Fulton L."/>
            <person name="Graves T.A."/>
            <person name="Minx P."/>
            <person name="Reily A.D."/>
            <person name="Courtney L."/>
            <person name="Kruchowski S.S."/>
            <person name="Tomlinson C."/>
            <person name="Strong C."/>
            <person name="Delehaunty K."/>
            <person name="Fronick C."/>
            <person name="Courtney B."/>
            <person name="Rock S.M."/>
            <person name="Belter E."/>
            <person name="Du F."/>
            <person name="Kim K."/>
            <person name="Abbott R.M."/>
            <person name="Cotton M."/>
            <person name="Levy A."/>
            <person name="Marchetto P."/>
            <person name="Ochoa K."/>
            <person name="Jackson S.M."/>
            <person name="Gillam B."/>
            <person name="Chen W."/>
            <person name="Yan L."/>
            <person name="Higginbotham J."/>
            <person name="Cardenas M."/>
            <person name="Waligorski J."/>
            <person name="Applebaum E."/>
            <person name="Phelps L."/>
            <person name="Falcone J."/>
            <person name="Kanchi K."/>
            <person name="Thane T."/>
            <person name="Scimone A."/>
            <person name="Thane N."/>
            <person name="Henke J."/>
            <person name="Wang T."/>
            <person name="Ruppert J."/>
            <person name="Shah N."/>
            <person name="Rotter K."/>
            <person name="Hodges J."/>
            <person name="Ingenthron E."/>
            <person name="Cordes M."/>
            <person name="Kohlberg S."/>
            <person name="Sgro J."/>
            <person name="Delgado B."/>
            <person name="Mead K."/>
            <person name="Chinwalla A."/>
            <person name="Leonard S."/>
            <person name="Crouse K."/>
            <person name="Collura K."/>
            <person name="Kudrna D."/>
            <person name="Currie J."/>
            <person name="He R."/>
            <person name="Angelova A."/>
            <person name="Rajasekar S."/>
            <person name="Mueller T."/>
            <person name="Lomeli R."/>
            <person name="Scara G."/>
            <person name="Ko A."/>
            <person name="Delaney K."/>
            <person name="Wissotski M."/>
            <person name="Lopez G."/>
            <person name="Campos D."/>
            <person name="Braidotti M."/>
            <person name="Ashley E."/>
            <person name="Golser W."/>
            <person name="Kim H."/>
            <person name="Lee S."/>
            <person name="Lin J."/>
            <person name="Dujmic Z."/>
            <person name="Kim W."/>
            <person name="Talag J."/>
            <person name="Zuccolo A."/>
            <person name="Fan C."/>
            <person name="Sebastian A."/>
            <person name="Kramer M."/>
            <person name="Spiegel L."/>
            <person name="Nascimento L."/>
            <person name="Zutavern T."/>
            <person name="Miller B."/>
            <person name="Ambroise C."/>
            <person name="Muller S."/>
            <person name="Spooner W."/>
            <person name="Narechania A."/>
            <person name="Ren L."/>
            <person name="Wei S."/>
            <person name="Kumari S."/>
            <person name="Faga B."/>
            <person name="Levy M.J."/>
            <person name="McMahan L."/>
            <person name="Van Buren P."/>
            <person name="Vaughn M.W."/>
            <person name="Ying K."/>
            <person name="Yeh C.-T."/>
            <person name="Emrich S.J."/>
            <person name="Jia Y."/>
            <person name="Kalyanaraman A."/>
            <person name="Hsia A.-P."/>
            <person name="Barbazuk W.B."/>
            <person name="Baucom R.S."/>
            <person name="Brutnell T.P."/>
            <person name="Carpita N.C."/>
            <person name="Chaparro C."/>
            <person name="Chia J.-M."/>
            <person name="Deragon J.-M."/>
            <person name="Estill J.C."/>
            <person name="Fu Y."/>
            <person name="Jeddeloh J.A."/>
            <person name="Han Y."/>
            <person name="Lee H."/>
            <person name="Li P."/>
            <person name="Lisch D.R."/>
            <person name="Liu S."/>
            <person name="Liu Z."/>
            <person name="Nagel D.H."/>
            <person name="McCann M.C."/>
            <person name="SanMiguel P."/>
            <person name="Myers A.M."/>
            <person name="Nettleton D."/>
            <person name="Nguyen J."/>
            <person name="Penning B.W."/>
            <person name="Ponnala L."/>
            <person name="Schneider K.L."/>
            <person name="Schwartz D.C."/>
            <person name="Sharma A."/>
            <person name="Soderlund C."/>
            <person name="Springer N.M."/>
            <person name="Sun Q."/>
            <person name="Wang H."/>
            <person name="Waterman M."/>
            <person name="Westerman R."/>
            <person name="Wolfgruber T.K."/>
            <person name="Yang L."/>
            <person name="Yu Y."/>
            <person name="Zhang L."/>
            <person name="Zhou S."/>
            <person name="Zhu Q."/>
            <person name="Bennetzen J.L."/>
            <person name="Dawe R.K."/>
            <person name="Jiang J."/>
            <person name="Jiang N."/>
            <person name="Presting G.G."/>
            <person name="Wessler S.R."/>
            <person name="Aluru S."/>
            <person name="Martienssen R.A."/>
            <person name="Clifton S.W."/>
            <person name="McCombie W.R."/>
            <person name="Wing R.A."/>
            <person name="Wilson R.K."/>
        </authorList>
    </citation>
    <scope>NUCLEOTIDE SEQUENCE [LARGE SCALE GENOMIC DNA]</scope>
    <source>
        <strain evidence="2">cv. B73</strain>
    </source>
</reference>
<evidence type="ECO:0000313" key="2">
    <source>
        <dbReference type="Proteomes" id="UP000007305"/>
    </source>
</evidence>
<reference evidence="1" key="2">
    <citation type="submission" date="2019-07" db="EMBL/GenBank/DDBJ databases">
        <authorList>
            <person name="Seetharam A."/>
            <person name="Woodhouse M."/>
            <person name="Cannon E."/>
        </authorList>
    </citation>
    <scope>NUCLEOTIDE SEQUENCE [LARGE SCALE GENOMIC DNA]</scope>
    <source>
        <strain evidence="1">cv. B73</strain>
    </source>
</reference>
<proteinExistence type="predicted"/>
<keyword evidence="2" id="KW-1185">Reference proteome</keyword>
<name>A0A804U8W0_MAIZE</name>
<dbReference type="Proteomes" id="UP000007305">
    <property type="component" value="Chromosome 5"/>
</dbReference>
<protein>
    <submittedName>
        <fullName evidence="1">Uncharacterized protein</fullName>
    </submittedName>
</protein>
<accession>A0A804U8W0</accession>
<dbReference type="EnsemblPlants" id="Zm00001eb250250_T001">
    <property type="protein sequence ID" value="Zm00001eb250250_P001"/>
    <property type="gene ID" value="Zm00001eb250250"/>
</dbReference>